<feature type="region of interest" description="Disordered" evidence="2">
    <location>
        <begin position="43"/>
        <end position="63"/>
    </location>
</feature>
<dbReference type="RefSeq" id="WP_197956475.1">
    <property type="nucleotide sequence ID" value="NZ_CP065668.1"/>
</dbReference>
<dbReference type="EMBL" id="CP065668">
    <property type="protein sequence ID" value="QPS09619.1"/>
    <property type="molecule type" value="Genomic_DNA"/>
</dbReference>
<evidence type="ECO:0000313" key="4">
    <source>
        <dbReference type="EMBL" id="QPS09619.1"/>
    </source>
</evidence>
<keyword evidence="1" id="KW-0175">Coiled coil</keyword>
<proteinExistence type="predicted"/>
<dbReference type="InterPro" id="IPR009628">
    <property type="entry name" value="Phage_tape_measure_N"/>
</dbReference>
<feature type="region of interest" description="Disordered" evidence="2">
    <location>
        <begin position="444"/>
        <end position="471"/>
    </location>
</feature>
<feature type="coiled-coil region" evidence="1">
    <location>
        <begin position="492"/>
        <end position="540"/>
    </location>
</feature>
<protein>
    <submittedName>
        <fullName evidence="4">Phage tail length tape measure family protein</fullName>
    </submittedName>
</protein>
<evidence type="ECO:0000313" key="5">
    <source>
        <dbReference type="Proteomes" id="UP000594778"/>
    </source>
</evidence>
<evidence type="ECO:0000256" key="1">
    <source>
        <dbReference type="SAM" id="Coils"/>
    </source>
</evidence>
<dbReference type="PANTHER" id="PTHR34491">
    <property type="entry name" value="A-TYPE INCLUSION PROTEIN, PUTATIVE-RELATED"/>
    <property type="match status" value="1"/>
</dbReference>
<reference evidence="4 5" key="1">
    <citation type="submission" date="2020-12" db="EMBL/GenBank/DDBJ databases">
        <title>FDA dAtabase for Regulatory Grade micrObial Sequences (FDA-ARGOS): Supporting development and validation of Infectious Disease Dx tests.</title>
        <authorList>
            <person name="Sproer C."/>
            <person name="Gronow S."/>
            <person name="Severitt S."/>
            <person name="Schroder I."/>
            <person name="Tallon L."/>
            <person name="Sadzewicz L."/>
            <person name="Zhao X."/>
            <person name="Boylan J."/>
            <person name="Ott S."/>
            <person name="Bowen H."/>
            <person name="Vavikolanu K."/>
            <person name="Mehta A."/>
            <person name="Aluvathingal J."/>
            <person name="Nadendla S."/>
            <person name="Lowell S."/>
            <person name="Myers T."/>
            <person name="Yan Y."/>
            <person name="Sichtig H."/>
        </authorList>
    </citation>
    <scope>NUCLEOTIDE SEQUENCE [LARGE SCALE GENOMIC DNA]</scope>
    <source>
        <strain evidence="4 5">FDAARGOS_909</strain>
    </source>
</reference>
<evidence type="ECO:0000259" key="3">
    <source>
        <dbReference type="Pfam" id="PF06791"/>
    </source>
</evidence>
<feature type="coiled-coil region" evidence="1">
    <location>
        <begin position="612"/>
        <end position="639"/>
    </location>
</feature>
<accession>A0A7T2S663</accession>
<sequence length="1654" mass="175232">MTDTTRKSNLEFGVRNNTKAGLSEIKQDVKAVGDEAAQAGAKAGTALDGMGKSSQTAASSIDRSTRSIISSLEREMAAMQAGGKGTAAYYETIAKQRGADMAALGPYLQQMRLFEKQAEESFKTVGMSARATSAAMRGVPAQISDIVVSLQGGMPVMTVFMQQGLQLRDMFGGFAAAGKALGSTLLGLVNPYTVVAAAVVGFGAAMAYSESTLRTNMALMAQLEATGRAGFLNSDAIKQLKKEMIELPGISKSMASAIIADLVQVRTLGGEALQKIALLSADFATATGQDAAGAAKELAKAMEEPAKGARVLDEAFNFLTMSQLVAIEAMVEAGDKAGAQGVVLDALGARLKGLADENLTPLEKATKNFGDAWDQAMANVANAGTLTAANDLVAGLVNRFAELVGWLNRAKLPAWMDQAAFKGGLNGMVYRAIVGDNTPKPAFTGGTTGSWGDNTGGASGSWGTPGAKSTADQELSELLDTTRAFKGKKDAVEDLNKTLGRLQTQQQRLRDEGRGDSKEADELQARVNGINEKIKSLSKTRGDGAKKEQSAYAELAASIQTKIDANKAEVTQSGKLNDAQKAEIKLNADLKEGKIKLSAAHEADLRGRIAVWKQQEKDKAQAKENVALYQQQLDIEKQVTEDYLKRSKALESARQAMDAYEQSAKEDFERLQLEAGLIGMSNQARAVALAQYDAELELKRKIAEIERLDATTAQKDELIDRARVVSYQRMASAQTKAYNDEWNKAYDQASQSLSDALMAGGKNGAEYIEGLFRSLVLRPVIQAIDSPIAGDIASTVLSMLGMGPSGGSGGRSGVGLGDLSTMYRLGTSSMMKDFGLGLGNLVNNAGGKLYNLGLEKVGSSLIDFGDMLTKYSGIINKAGAAFSYVSAILNIADGKWGAGLGTAVGQWFGGPIGAFIGNWIGGLLDKAFGSRGANHVGAAYSTTGVGNDKAAEMLFGRAGGDWYDDLTKRNSPELGKKLGESVDAWVQLYKSLAGYAGGSAKDIDIVAGFASNPKHGDEDSYGYFKIIDKITGEVLKDYTARDGVLGTDPKKAWAQYMTDMGGAVIDQLKKADIPGWMREEFDALGEDITIEGLNEALRNIAMIDAAFRGWADTLVGFADLTAKAQTELLKFSGGIEALSNNVNAFYSSFYSEEERAGIMQRQVREGLKALGVDIDPAGGEEAKKQFRKLIEDALASGNTELAAKLLAFAQMFGLAADYAQKAAETAADAAKTAADEAAKAVADARQKAKDAAMANFEAAVQREQDYWSAIASAAQSAISSMSAVLATLKSNARELYGSVTATQQMLAAQGMVYIEQALAGVRGGAKLSSYEGLTDAISAARSGVSSGAYATQFEKDRDTLVLAGQLADLADMGDAQLSIEERLLKNSQEQLERLDKTLGYWRDLLEGNEKHIDATLSVEQAIKHLEALLFPESPGGTGSQPGKGGGLGSDVTPGPGSNLHGGNGSPDSEYKHVYTNPDGSAYYAPVTADDRVKRLNSLKDGYHSFDGSGDAAGLYAWAMRVNATPQDLAELSGLRQSDWETWLANQRVPSYDIGTNYVPRHMLAQIHEGEAILPKAFNPWAGGAMAFGGGSSDALLERLANSVDRLDARMASVGENTAALYDQHDSVTEGGNGMRAEIMNVRELAQAIAAEMKE</sequence>
<gene>
    <name evidence="4" type="ORF">I6G66_06245</name>
</gene>
<feature type="domain" description="Bacteriophage tail tape measure N-terminal" evidence="3">
    <location>
        <begin position="122"/>
        <end position="327"/>
    </location>
</feature>
<feature type="compositionally biased region" description="Gly residues" evidence="2">
    <location>
        <begin position="446"/>
        <end position="460"/>
    </location>
</feature>
<dbReference type="Pfam" id="PF06791">
    <property type="entry name" value="TMP_2"/>
    <property type="match status" value="1"/>
</dbReference>
<feature type="compositionally biased region" description="Gly residues" evidence="2">
    <location>
        <begin position="1435"/>
        <end position="1448"/>
    </location>
</feature>
<organism evidence="4 5">
    <name type="scientific">Delftia acidovorans</name>
    <name type="common">Pseudomonas acidovorans</name>
    <name type="synonym">Comamonas acidovorans</name>
    <dbReference type="NCBI Taxonomy" id="80866"/>
    <lineage>
        <taxon>Bacteria</taxon>
        <taxon>Pseudomonadati</taxon>
        <taxon>Pseudomonadota</taxon>
        <taxon>Betaproteobacteria</taxon>
        <taxon>Burkholderiales</taxon>
        <taxon>Comamonadaceae</taxon>
        <taxon>Delftia</taxon>
    </lineage>
</organism>
<feature type="region of interest" description="Disordered" evidence="2">
    <location>
        <begin position="1430"/>
        <end position="1471"/>
    </location>
</feature>
<evidence type="ECO:0000256" key="2">
    <source>
        <dbReference type="SAM" id="MobiDB-lite"/>
    </source>
</evidence>
<dbReference type="PANTHER" id="PTHR34491:SF74">
    <property type="entry name" value="DUF4456 DOMAIN-CONTAINING PROTEIN"/>
    <property type="match status" value="1"/>
</dbReference>
<dbReference type="Proteomes" id="UP000594778">
    <property type="component" value="Chromosome"/>
</dbReference>
<name>A0A7T2S663_DELAC</name>